<comment type="cofactor">
    <cofactor evidence="1">
        <name>Zn(2+)</name>
        <dbReference type="ChEBI" id="CHEBI:29105"/>
    </cofactor>
</comment>
<protein>
    <recommendedName>
        <fullName evidence="16">Type II secretion system protein E</fullName>
        <shortName evidence="16">T2SS protein E</shortName>
    </recommendedName>
    <alternativeName>
        <fullName evidence="16">Type II traffic warden ATPase</fullName>
    </alternativeName>
</protein>
<keyword evidence="5 16" id="KW-0813">Transport</keyword>
<comment type="subcellular location">
    <subcellularLocation>
        <location evidence="3 16">Cell inner membrane</location>
    </subcellularLocation>
</comment>
<dbReference type="Proteomes" id="UP000029392">
    <property type="component" value="Unassembled WGS sequence"/>
</dbReference>
<dbReference type="EMBL" id="AVCH01000004">
    <property type="protein sequence ID" value="KFN52120.1"/>
    <property type="molecule type" value="Genomic_DNA"/>
</dbReference>
<keyword evidence="8" id="KW-0479">Metal-binding</keyword>
<evidence type="ECO:0000256" key="6">
    <source>
        <dbReference type="ARBA" id="ARBA00022475"/>
    </source>
</evidence>
<keyword evidence="12 16" id="KW-0653">Protein transport</keyword>
<keyword evidence="9 16" id="KW-0547">Nucleotide-binding</keyword>
<comment type="function">
    <text evidence="2 16">ATPase component of the type II secretion system required for the energy-dependent secretion of extracellular factors such as proteases and toxins from the periplasm. Acts as a molecular motor to provide the energy that is required for assembly of the pseudopilus and the extrusion of substrates generated in the cytoplasm.</text>
</comment>
<comment type="similarity">
    <text evidence="4 16">Belongs to the GSP E family.</text>
</comment>
<evidence type="ECO:0000313" key="19">
    <source>
        <dbReference type="Proteomes" id="UP000029392"/>
    </source>
</evidence>
<dbReference type="OrthoDB" id="9804785at2"/>
<evidence type="ECO:0000256" key="16">
    <source>
        <dbReference type="RuleBase" id="RU366070"/>
    </source>
</evidence>
<evidence type="ECO:0000256" key="9">
    <source>
        <dbReference type="ARBA" id="ARBA00022741"/>
    </source>
</evidence>
<dbReference type="FunFam" id="3.40.50.300:FF:000398">
    <property type="entry name" value="Type IV pilus assembly ATPase PilB"/>
    <property type="match status" value="1"/>
</dbReference>
<dbReference type="eggNOG" id="COG2804">
    <property type="taxonomic scope" value="Bacteria"/>
</dbReference>
<name>A0A091C644_9GAMM</name>
<dbReference type="InterPro" id="IPR013369">
    <property type="entry name" value="T2SS_GspE"/>
</dbReference>
<evidence type="ECO:0000256" key="2">
    <source>
        <dbReference type="ARBA" id="ARBA00003288"/>
    </source>
</evidence>
<dbReference type="InterPro" id="IPR001482">
    <property type="entry name" value="T2SS/T4SS_dom"/>
</dbReference>
<organism evidence="18 19">
    <name type="scientific">Arenimonas malthae CC-JY-1</name>
    <dbReference type="NCBI Taxonomy" id="1384054"/>
    <lineage>
        <taxon>Bacteria</taxon>
        <taxon>Pseudomonadati</taxon>
        <taxon>Pseudomonadota</taxon>
        <taxon>Gammaproteobacteria</taxon>
        <taxon>Lysobacterales</taxon>
        <taxon>Lysobacteraceae</taxon>
        <taxon>Arenimonas</taxon>
    </lineage>
</organism>
<dbReference type="Gene3D" id="3.30.450.90">
    <property type="match status" value="1"/>
</dbReference>
<evidence type="ECO:0000256" key="4">
    <source>
        <dbReference type="ARBA" id="ARBA00006611"/>
    </source>
</evidence>
<evidence type="ECO:0000256" key="13">
    <source>
        <dbReference type="ARBA" id="ARBA00022967"/>
    </source>
</evidence>
<dbReference type="GO" id="GO:0015628">
    <property type="term" value="P:protein secretion by the type II secretion system"/>
    <property type="evidence" value="ECO:0007669"/>
    <property type="project" value="UniProtKB-UniRule"/>
</dbReference>
<dbReference type="InterPro" id="IPR054757">
    <property type="entry name" value="GSPE_N1E"/>
</dbReference>
<dbReference type="NCBIfam" id="TIGR02533">
    <property type="entry name" value="type_II_gspE"/>
    <property type="match status" value="1"/>
</dbReference>
<dbReference type="GO" id="GO:0005524">
    <property type="term" value="F:ATP binding"/>
    <property type="evidence" value="ECO:0007669"/>
    <property type="project" value="UniProtKB-UniRule"/>
</dbReference>
<evidence type="ECO:0000256" key="8">
    <source>
        <dbReference type="ARBA" id="ARBA00022723"/>
    </source>
</evidence>
<dbReference type="PANTHER" id="PTHR30258">
    <property type="entry name" value="TYPE II SECRETION SYSTEM PROTEIN GSPE-RELATED"/>
    <property type="match status" value="1"/>
</dbReference>
<evidence type="ECO:0000256" key="10">
    <source>
        <dbReference type="ARBA" id="ARBA00022833"/>
    </source>
</evidence>
<dbReference type="RefSeq" id="WP_043799850.1">
    <property type="nucleotide sequence ID" value="NZ_AVCH01000004.1"/>
</dbReference>
<dbReference type="InterPro" id="IPR003593">
    <property type="entry name" value="AAA+_ATPase"/>
</dbReference>
<keyword evidence="14" id="KW-0472">Membrane</keyword>
<dbReference type="STRING" id="1384054.N790_12685"/>
<dbReference type="Pfam" id="PF00437">
    <property type="entry name" value="T2SSE"/>
    <property type="match status" value="1"/>
</dbReference>
<evidence type="ECO:0000313" key="18">
    <source>
        <dbReference type="EMBL" id="KFN52120.1"/>
    </source>
</evidence>
<keyword evidence="13" id="KW-1278">Translocase</keyword>
<keyword evidence="11 16" id="KW-0067">ATP-binding</keyword>
<dbReference type="AlphaFoldDB" id="A0A091C644"/>
<keyword evidence="10" id="KW-0862">Zinc</keyword>
<evidence type="ECO:0000256" key="12">
    <source>
        <dbReference type="ARBA" id="ARBA00022927"/>
    </source>
</evidence>
<feature type="domain" description="Bacterial type II secretion system protein E" evidence="17">
    <location>
        <begin position="309"/>
        <end position="323"/>
    </location>
</feature>
<keyword evidence="7" id="KW-0997">Cell inner membrane</keyword>
<dbReference type="PROSITE" id="PS00662">
    <property type="entry name" value="T2SP_E"/>
    <property type="match status" value="1"/>
</dbReference>
<evidence type="ECO:0000256" key="3">
    <source>
        <dbReference type="ARBA" id="ARBA00004533"/>
    </source>
</evidence>
<dbReference type="InterPro" id="IPR037257">
    <property type="entry name" value="T2SS_E_N_sf"/>
</dbReference>
<evidence type="ECO:0000256" key="5">
    <source>
        <dbReference type="ARBA" id="ARBA00022448"/>
    </source>
</evidence>
<keyword evidence="6" id="KW-1003">Cell membrane</keyword>
<evidence type="ECO:0000256" key="1">
    <source>
        <dbReference type="ARBA" id="ARBA00001947"/>
    </source>
</evidence>
<sequence length="494" mass="52265">MTAPAALDYGFAKRQGVLLLGGDDVARVALREGADPAALLELRRALARPIEVLPLARAEFDRRLSEIYAGDALHGATLAGHADLGPLDALAGELPTAADLLEDQDDAPVIRLINGLIAEAARQGASDIHVEPFEAALRVRLRVDGVMREVLSLPARLAPLLVSRVKVMARLDIAEKRLPQDGRISLTLGQRALDVRVSTLPARGGERVVMRLLDKDQTLLGLDELGMRPDVLEALREALAQPNGIVLVTGPTGSGKTTTLYAGLARLNDGSRNILTVEDPVEYAIAGIGQTQANPKVGLTFAAGLRAILRQDPDVVMVGEIRDAETAQIAVQASLTGHLVLSTVHTNDAVGAVTRLRDMGIEPFLLASTLRLVLAQRLVRRLCPDCRAPRAADAGSARLMGAAYAGPLFQPVGCPACAHTGYQGRVAIYEAVRVDDAMRRLVGLQADEAAMATLAFARAPDLAGAARACVAEGATSVEEALRVIRQDERGHGGV</sequence>
<reference evidence="18 19" key="1">
    <citation type="submission" date="2013-09" db="EMBL/GenBank/DDBJ databases">
        <title>Genome sequencing of Arenimonas malthae.</title>
        <authorList>
            <person name="Chen F."/>
            <person name="Wang G."/>
        </authorList>
    </citation>
    <scope>NUCLEOTIDE SEQUENCE [LARGE SCALE GENOMIC DNA]</scope>
    <source>
        <strain evidence="18 19">CC-JY-1</strain>
    </source>
</reference>
<dbReference type="GO" id="GO:0015627">
    <property type="term" value="C:type II protein secretion system complex"/>
    <property type="evidence" value="ECO:0007669"/>
    <property type="project" value="UniProtKB-UniRule"/>
</dbReference>
<evidence type="ECO:0000259" key="17">
    <source>
        <dbReference type="PROSITE" id="PS00662"/>
    </source>
</evidence>
<evidence type="ECO:0000256" key="15">
    <source>
        <dbReference type="ARBA" id="ARBA00034006"/>
    </source>
</evidence>
<dbReference type="PANTHER" id="PTHR30258:SF27">
    <property type="entry name" value="BACTERIOPHAGE ADSORPTION PROTEIN B-RELATED"/>
    <property type="match status" value="1"/>
</dbReference>
<accession>A0A091C644</accession>
<dbReference type="Gene3D" id="3.30.300.160">
    <property type="entry name" value="Type II secretion system, protein E, N-terminal domain"/>
    <property type="match status" value="1"/>
</dbReference>
<dbReference type="SUPFAM" id="SSF160246">
    <property type="entry name" value="EspE N-terminal domain-like"/>
    <property type="match status" value="1"/>
</dbReference>
<evidence type="ECO:0000256" key="14">
    <source>
        <dbReference type="ARBA" id="ARBA00023136"/>
    </source>
</evidence>
<proteinExistence type="inferred from homology"/>
<dbReference type="PATRIC" id="fig|1384054.3.peg.216"/>
<gene>
    <name evidence="18" type="ORF">N790_12685</name>
</gene>
<comment type="caution">
    <text evidence="18">The sequence shown here is derived from an EMBL/GenBank/DDBJ whole genome shotgun (WGS) entry which is preliminary data.</text>
</comment>
<dbReference type="Gene3D" id="3.40.50.300">
    <property type="entry name" value="P-loop containing nucleotide triphosphate hydrolases"/>
    <property type="match status" value="1"/>
</dbReference>
<dbReference type="SMART" id="SM00382">
    <property type="entry name" value="AAA"/>
    <property type="match status" value="1"/>
</dbReference>
<evidence type="ECO:0000256" key="7">
    <source>
        <dbReference type="ARBA" id="ARBA00022519"/>
    </source>
</evidence>
<dbReference type="FunFam" id="3.30.450.90:FF:000001">
    <property type="entry name" value="Type II secretion system ATPase GspE"/>
    <property type="match status" value="1"/>
</dbReference>
<dbReference type="GO" id="GO:0046872">
    <property type="term" value="F:metal ion binding"/>
    <property type="evidence" value="ECO:0007669"/>
    <property type="project" value="UniProtKB-KW"/>
</dbReference>
<dbReference type="Pfam" id="PF22341">
    <property type="entry name" value="GSPE_N1E"/>
    <property type="match status" value="1"/>
</dbReference>
<dbReference type="InterPro" id="IPR027417">
    <property type="entry name" value="P-loop_NTPase"/>
</dbReference>
<dbReference type="GO" id="GO:0005886">
    <property type="term" value="C:plasma membrane"/>
    <property type="evidence" value="ECO:0007669"/>
    <property type="project" value="UniProtKB-SubCell"/>
</dbReference>
<dbReference type="CDD" id="cd01129">
    <property type="entry name" value="PulE-GspE-like"/>
    <property type="match status" value="1"/>
</dbReference>
<dbReference type="GO" id="GO:0016887">
    <property type="term" value="F:ATP hydrolysis activity"/>
    <property type="evidence" value="ECO:0007669"/>
    <property type="project" value="TreeGrafter"/>
</dbReference>
<comment type="catalytic activity">
    <reaction evidence="15">
        <text>ATP + H2O + cellular proteinSide 1 = ADP + phosphate + cellular proteinSide 2.</text>
        <dbReference type="EC" id="7.4.2.8"/>
    </reaction>
</comment>
<evidence type="ECO:0000256" key="11">
    <source>
        <dbReference type="ARBA" id="ARBA00022840"/>
    </source>
</evidence>
<keyword evidence="19" id="KW-1185">Reference proteome</keyword>
<dbReference type="SUPFAM" id="SSF52540">
    <property type="entry name" value="P-loop containing nucleoside triphosphate hydrolases"/>
    <property type="match status" value="1"/>
</dbReference>
<dbReference type="GO" id="GO:0008564">
    <property type="term" value="F:protein-exporting ATPase activity"/>
    <property type="evidence" value="ECO:0007669"/>
    <property type="project" value="UniProtKB-EC"/>
</dbReference>